<dbReference type="VEuPathDB" id="VectorBase:LOC119178233"/>
<dbReference type="PANTHER" id="PTHR11822">
    <property type="entry name" value="NADP-SPECIFIC ISOCITRATE DEHYDROGENASE"/>
    <property type="match status" value="1"/>
</dbReference>
<comment type="caution">
    <text evidence="10">The sequence shown here is derived from an EMBL/GenBank/DDBJ whole genome shotgun (WGS) entry which is preliminary data.</text>
</comment>
<evidence type="ECO:0000256" key="5">
    <source>
        <dbReference type="ARBA" id="ARBA00022532"/>
    </source>
</evidence>
<protein>
    <submittedName>
        <fullName evidence="10">Uncharacterized protein</fullName>
    </submittedName>
</protein>
<evidence type="ECO:0000313" key="10">
    <source>
        <dbReference type="EMBL" id="KAH8028492.1"/>
    </source>
</evidence>
<dbReference type="AlphaFoldDB" id="A0A9J6E2E9"/>
<keyword evidence="8" id="KW-0560">Oxidoreductase</keyword>
<dbReference type="GO" id="GO:0004450">
    <property type="term" value="F:isocitrate dehydrogenase (NADP+) activity"/>
    <property type="evidence" value="ECO:0007669"/>
    <property type="project" value="InterPro"/>
</dbReference>
<evidence type="ECO:0000256" key="8">
    <source>
        <dbReference type="ARBA" id="ARBA00023002"/>
    </source>
</evidence>
<keyword evidence="7" id="KW-0460">Magnesium</keyword>
<keyword evidence="11" id="KW-1185">Reference proteome</keyword>
<proteinExistence type="inferred from homology"/>
<dbReference type="Proteomes" id="UP000821866">
    <property type="component" value="Chromosome 4"/>
</dbReference>
<dbReference type="Gene3D" id="3.40.718.10">
    <property type="entry name" value="Isopropylmalate Dehydrogenase"/>
    <property type="match status" value="2"/>
</dbReference>
<dbReference type="InterPro" id="IPR004790">
    <property type="entry name" value="Isocitrate_DH_NADP"/>
</dbReference>
<comment type="similarity">
    <text evidence="3">Belongs to the isocitrate and isopropylmalate dehydrogenases family.</text>
</comment>
<keyword evidence="6" id="KW-0479">Metal-binding</keyword>
<dbReference type="GO" id="GO:0005777">
    <property type="term" value="C:peroxisome"/>
    <property type="evidence" value="ECO:0007669"/>
    <property type="project" value="TreeGrafter"/>
</dbReference>
<evidence type="ECO:0000256" key="6">
    <source>
        <dbReference type="ARBA" id="ARBA00022723"/>
    </source>
</evidence>
<evidence type="ECO:0000256" key="1">
    <source>
        <dbReference type="ARBA" id="ARBA00001936"/>
    </source>
</evidence>
<evidence type="ECO:0000313" key="11">
    <source>
        <dbReference type="Proteomes" id="UP000821866"/>
    </source>
</evidence>
<dbReference type="GO" id="GO:0046872">
    <property type="term" value="F:metal ion binding"/>
    <property type="evidence" value="ECO:0007669"/>
    <property type="project" value="UniProtKB-KW"/>
</dbReference>
<keyword evidence="5" id="KW-0816">Tricarboxylic acid cycle</keyword>
<evidence type="ECO:0000256" key="2">
    <source>
        <dbReference type="ARBA" id="ARBA00001946"/>
    </source>
</evidence>
<reference evidence="10" key="2">
    <citation type="submission" date="2021-09" db="EMBL/GenBank/DDBJ databases">
        <authorList>
            <person name="Jia N."/>
            <person name="Wang J."/>
            <person name="Shi W."/>
            <person name="Du L."/>
            <person name="Sun Y."/>
            <person name="Zhan W."/>
            <person name="Jiang J."/>
            <person name="Wang Q."/>
            <person name="Zhang B."/>
            <person name="Ji P."/>
            <person name="Sakyi L.B."/>
            <person name="Cui X."/>
            <person name="Yuan T."/>
            <person name="Jiang B."/>
            <person name="Yang W."/>
            <person name="Lam T.T.-Y."/>
            <person name="Chang Q."/>
            <person name="Ding S."/>
            <person name="Wang X."/>
            <person name="Zhu J."/>
            <person name="Ruan X."/>
            <person name="Zhao L."/>
            <person name="Wei J."/>
            <person name="Que T."/>
            <person name="Du C."/>
            <person name="Cheng J."/>
            <person name="Dai P."/>
            <person name="Han X."/>
            <person name="Huang E."/>
            <person name="Gao Y."/>
            <person name="Liu J."/>
            <person name="Shao H."/>
            <person name="Ye R."/>
            <person name="Li L."/>
            <person name="Wei W."/>
            <person name="Wang X."/>
            <person name="Wang C."/>
            <person name="Huo Q."/>
            <person name="Li W."/>
            <person name="Guo W."/>
            <person name="Chen H."/>
            <person name="Chen S."/>
            <person name="Zhou L."/>
            <person name="Zhou L."/>
            <person name="Ni X."/>
            <person name="Tian J."/>
            <person name="Zhou Y."/>
            <person name="Sheng Y."/>
            <person name="Liu T."/>
            <person name="Pan Y."/>
            <person name="Xia L."/>
            <person name="Li J."/>
            <person name="Zhao F."/>
            <person name="Cao W."/>
        </authorList>
    </citation>
    <scope>NUCLEOTIDE SEQUENCE</scope>
    <source>
        <strain evidence="10">Rmic-2018</strain>
        <tissue evidence="10">Larvae</tissue>
    </source>
</reference>
<evidence type="ECO:0000256" key="7">
    <source>
        <dbReference type="ARBA" id="ARBA00022842"/>
    </source>
</evidence>
<name>A0A9J6E2E9_RHIMP</name>
<dbReference type="GO" id="GO:0005829">
    <property type="term" value="C:cytosol"/>
    <property type="evidence" value="ECO:0007669"/>
    <property type="project" value="TreeGrafter"/>
</dbReference>
<evidence type="ECO:0000256" key="3">
    <source>
        <dbReference type="ARBA" id="ARBA00007769"/>
    </source>
</evidence>
<dbReference type="SUPFAM" id="SSF53659">
    <property type="entry name" value="Isocitrate/Isopropylmalate dehydrogenase-like"/>
    <property type="match status" value="1"/>
</dbReference>
<gene>
    <name evidence="10" type="ORF">HPB51_017452</name>
</gene>
<comment type="cofactor">
    <cofactor evidence="2">
        <name>Mg(2+)</name>
        <dbReference type="ChEBI" id="CHEBI:18420"/>
    </cofactor>
</comment>
<dbReference type="GO" id="GO:0006739">
    <property type="term" value="P:NADP+ metabolic process"/>
    <property type="evidence" value="ECO:0007669"/>
    <property type="project" value="TreeGrafter"/>
</dbReference>
<reference evidence="10" key="1">
    <citation type="journal article" date="2020" name="Cell">
        <title>Large-Scale Comparative Analyses of Tick Genomes Elucidate Their Genetic Diversity and Vector Capacities.</title>
        <authorList>
            <consortium name="Tick Genome and Microbiome Consortium (TIGMIC)"/>
            <person name="Jia N."/>
            <person name="Wang J."/>
            <person name="Shi W."/>
            <person name="Du L."/>
            <person name="Sun Y."/>
            <person name="Zhan W."/>
            <person name="Jiang J.F."/>
            <person name="Wang Q."/>
            <person name="Zhang B."/>
            <person name="Ji P."/>
            <person name="Bell-Sakyi L."/>
            <person name="Cui X.M."/>
            <person name="Yuan T.T."/>
            <person name="Jiang B.G."/>
            <person name="Yang W.F."/>
            <person name="Lam T.T."/>
            <person name="Chang Q.C."/>
            <person name="Ding S.J."/>
            <person name="Wang X.J."/>
            <person name="Zhu J.G."/>
            <person name="Ruan X.D."/>
            <person name="Zhao L."/>
            <person name="Wei J.T."/>
            <person name="Ye R.Z."/>
            <person name="Que T.C."/>
            <person name="Du C.H."/>
            <person name="Zhou Y.H."/>
            <person name="Cheng J.X."/>
            <person name="Dai P.F."/>
            <person name="Guo W.B."/>
            <person name="Han X.H."/>
            <person name="Huang E.J."/>
            <person name="Li L.F."/>
            <person name="Wei W."/>
            <person name="Gao Y.C."/>
            <person name="Liu J.Z."/>
            <person name="Shao H.Z."/>
            <person name="Wang X."/>
            <person name="Wang C.C."/>
            <person name="Yang T.C."/>
            <person name="Huo Q.B."/>
            <person name="Li W."/>
            <person name="Chen H.Y."/>
            <person name="Chen S.E."/>
            <person name="Zhou L.G."/>
            <person name="Ni X.B."/>
            <person name="Tian J.H."/>
            <person name="Sheng Y."/>
            <person name="Liu T."/>
            <person name="Pan Y.S."/>
            <person name="Xia L.Y."/>
            <person name="Li J."/>
            <person name="Zhao F."/>
            <person name="Cao W.C."/>
        </authorList>
    </citation>
    <scope>NUCLEOTIDE SEQUENCE</scope>
    <source>
        <strain evidence="10">Rmic-2018</strain>
    </source>
</reference>
<comment type="cofactor">
    <cofactor evidence="1">
        <name>Mn(2+)</name>
        <dbReference type="ChEBI" id="CHEBI:29035"/>
    </cofactor>
</comment>
<sequence length="247" mass="28281">MKRMLQFLNSVIRDALGGTLFRKPIISANAQPLLKQWGKTIVVARRAFGNQHLDRSLHTEHGFVLVCKTYYSEIQSWFVAQGFSLFDLIISGLFPDDPTMFANVAERTITKHFRCYITSLEMSMNSMAAMFRCTKEMLRSTKLDNDSRLVDFARMLEKAVAQLFLSRYMTQDIEMISEGLGTVRKRDYFNTLESIANVAMQMASVCKEAFMEEAITIIVAFSQDRAAQHVWLICLRFAVCVGNHLIF</sequence>
<keyword evidence="9" id="KW-0464">Manganese</keyword>
<dbReference type="VEuPathDB" id="VectorBase:LOC119187270"/>
<dbReference type="GO" id="GO:0006102">
    <property type="term" value="P:isocitrate metabolic process"/>
    <property type="evidence" value="ECO:0007669"/>
    <property type="project" value="InterPro"/>
</dbReference>
<dbReference type="GO" id="GO:0006099">
    <property type="term" value="P:tricarboxylic acid cycle"/>
    <property type="evidence" value="ECO:0007669"/>
    <property type="project" value="UniProtKB-KW"/>
</dbReference>
<dbReference type="EMBL" id="JABSTU010000006">
    <property type="protein sequence ID" value="KAH8028492.1"/>
    <property type="molecule type" value="Genomic_DNA"/>
</dbReference>
<accession>A0A9J6E2E9</accession>
<dbReference type="GO" id="GO:0005739">
    <property type="term" value="C:mitochondrion"/>
    <property type="evidence" value="ECO:0007669"/>
    <property type="project" value="TreeGrafter"/>
</dbReference>
<organism evidence="10 11">
    <name type="scientific">Rhipicephalus microplus</name>
    <name type="common">Cattle tick</name>
    <name type="synonym">Boophilus microplus</name>
    <dbReference type="NCBI Taxonomy" id="6941"/>
    <lineage>
        <taxon>Eukaryota</taxon>
        <taxon>Metazoa</taxon>
        <taxon>Ecdysozoa</taxon>
        <taxon>Arthropoda</taxon>
        <taxon>Chelicerata</taxon>
        <taxon>Arachnida</taxon>
        <taxon>Acari</taxon>
        <taxon>Parasitiformes</taxon>
        <taxon>Ixodida</taxon>
        <taxon>Ixodoidea</taxon>
        <taxon>Ixodidae</taxon>
        <taxon>Rhipicephalinae</taxon>
        <taxon>Rhipicephalus</taxon>
        <taxon>Boophilus</taxon>
    </lineage>
</organism>
<evidence type="ECO:0000256" key="9">
    <source>
        <dbReference type="ARBA" id="ARBA00023211"/>
    </source>
</evidence>
<dbReference type="PANTHER" id="PTHR11822:SF21">
    <property type="entry name" value="ISOCITRATE DEHYDROGENASE [NADP], MITOCHONDRIAL"/>
    <property type="match status" value="1"/>
</dbReference>
<dbReference type="GO" id="GO:0006097">
    <property type="term" value="P:glyoxylate cycle"/>
    <property type="evidence" value="ECO:0007669"/>
    <property type="project" value="UniProtKB-KW"/>
</dbReference>
<evidence type="ECO:0000256" key="4">
    <source>
        <dbReference type="ARBA" id="ARBA00022435"/>
    </source>
</evidence>
<keyword evidence="4" id="KW-0329">Glyoxylate bypass</keyword>